<protein>
    <submittedName>
        <fullName evidence="2">Uncharacterized protein</fullName>
    </submittedName>
</protein>
<gene>
    <name evidence="2" type="ORF">GALL_457280</name>
</gene>
<comment type="caution">
    <text evidence="2">The sequence shown here is derived from an EMBL/GenBank/DDBJ whole genome shotgun (WGS) entry which is preliminary data.</text>
</comment>
<reference evidence="2" key="1">
    <citation type="submission" date="2016-10" db="EMBL/GenBank/DDBJ databases">
        <title>Sequence of Gallionella enrichment culture.</title>
        <authorList>
            <person name="Poehlein A."/>
            <person name="Muehling M."/>
            <person name="Daniel R."/>
        </authorList>
    </citation>
    <scope>NUCLEOTIDE SEQUENCE</scope>
</reference>
<dbReference type="AntiFam" id="ANF00110">
    <property type="entry name" value="Shadow ORF (opposite hemE)"/>
</dbReference>
<organism evidence="2">
    <name type="scientific">mine drainage metagenome</name>
    <dbReference type="NCBI Taxonomy" id="410659"/>
    <lineage>
        <taxon>unclassified sequences</taxon>
        <taxon>metagenomes</taxon>
        <taxon>ecological metagenomes</taxon>
    </lineage>
</organism>
<name>A0A1J5Q9I8_9ZZZZ</name>
<dbReference type="AlphaFoldDB" id="A0A1J5Q9I8"/>
<evidence type="ECO:0000256" key="1">
    <source>
        <dbReference type="SAM" id="MobiDB-lite"/>
    </source>
</evidence>
<dbReference type="EMBL" id="MLJW01003185">
    <property type="protein sequence ID" value="OIQ72645.1"/>
    <property type="molecule type" value="Genomic_DNA"/>
</dbReference>
<sequence>MRQRAAPGVENHHGLGAGFDLRVEVQDHGLRGHFQHVMQQVGTGIGHFLDGQKIGAALAFDHVGGQRPWAAGEADQRHGAVKCTPDLADRIDDILQVAGGIRHGQVADFPLFAQRTLELGAFALGEIQPKPHRVRHGEDVGEQDGGVQRESRQRLQRHFGGEIRVLAQIEKAAGALARGIVFRQVAAGLAHHPYRRVLSGLTQQRPQESVVLEMGHFLATEFTENTARSGDAHYSVSSVA</sequence>
<proteinExistence type="predicted"/>
<accession>A0A1J5Q9I8</accession>
<feature type="region of interest" description="Disordered" evidence="1">
    <location>
        <begin position="132"/>
        <end position="152"/>
    </location>
</feature>
<evidence type="ECO:0000313" key="2">
    <source>
        <dbReference type="EMBL" id="OIQ72645.1"/>
    </source>
</evidence>